<gene>
    <name evidence="2" type="ordered locus">Hfelis_02050</name>
</gene>
<dbReference type="OrthoDB" id="5326541at2"/>
<accession>E7ACV9</accession>
<dbReference type="RefSeq" id="WP_013468661.1">
    <property type="nucleotide sequence ID" value="NC_014810.2"/>
</dbReference>
<proteinExistence type="predicted"/>
<evidence type="ECO:0000256" key="1">
    <source>
        <dbReference type="SAM" id="Coils"/>
    </source>
</evidence>
<dbReference type="GeneID" id="36134173"/>
<dbReference type="STRING" id="936155.HFELIS_02050"/>
<name>E7ACV9_HELFC</name>
<keyword evidence="3" id="KW-1185">Reference proteome</keyword>
<dbReference type="KEGG" id="hfe:HFELIS_02050"/>
<sequence>MHYEGSASHIRHLQDLFLEAMNDDLGHKLSTEVIEEMRHLANQFENLELEMIGNKESITRRLEEARDLVQQAHNIQP</sequence>
<dbReference type="HOGENOM" id="CLU_2633193_0_0_7"/>
<reference evidence="2 3" key="1">
    <citation type="journal article" date="2011" name="Genome Biol. Evol.">
        <title>Comparative whole genome sequence analysis of the carcinogenic bacterial model pathogen Helicobacter felis.</title>
        <authorList>
            <person name="Arnold I.C."/>
            <person name="Zigova Z."/>
            <person name="Holden M."/>
            <person name="Lawley T.D."/>
            <person name="Rad R."/>
            <person name="Dougan G."/>
            <person name="Falkow S."/>
            <person name="Bentley S.D."/>
            <person name="Muller A."/>
        </authorList>
    </citation>
    <scope>NUCLEOTIDE SEQUENCE [LARGE SCALE GENOMIC DNA]</scope>
    <source>
        <strain evidence="3">ATCC 49179 / CCUG 28539 / NCTC 12436 / CS1</strain>
    </source>
</reference>
<dbReference type="Proteomes" id="UP000007934">
    <property type="component" value="Chromosome"/>
</dbReference>
<evidence type="ECO:0000313" key="2">
    <source>
        <dbReference type="EMBL" id="CBY82289.1"/>
    </source>
</evidence>
<protein>
    <submittedName>
        <fullName evidence="2">Uncharacterized protein</fullName>
    </submittedName>
</protein>
<dbReference type="AlphaFoldDB" id="E7ACV9"/>
<organism evidence="2 3">
    <name type="scientific">Helicobacter felis (strain ATCC 49179 / CCUG 28539 / NCTC 12436 / CS1)</name>
    <dbReference type="NCBI Taxonomy" id="936155"/>
    <lineage>
        <taxon>Bacteria</taxon>
        <taxon>Pseudomonadati</taxon>
        <taxon>Campylobacterota</taxon>
        <taxon>Epsilonproteobacteria</taxon>
        <taxon>Campylobacterales</taxon>
        <taxon>Helicobacteraceae</taxon>
        <taxon>Helicobacter</taxon>
    </lineage>
</organism>
<evidence type="ECO:0000313" key="3">
    <source>
        <dbReference type="Proteomes" id="UP000007934"/>
    </source>
</evidence>
<feature type="coiled-coil region" evidence="1">
    <location>
        <begin position="30"/>
        <end position="75"/>
    </location>
</feature>
<keyword evidence="1" id="KW-0175">Coiled coil</keyword>
<dbReference type="EMBL" id="FQ670179">
    <property type="protein sequence ID" value="CBY82289.1"/>
    <property type="molecule type" value="Genomic_DNA"/>
</dbReference>